<dbReference type="OrthoDB" id="625265at2759"/>
<gene>
    <name evidence="2" type="ORF">NE237_018167</name>
</gene>
<reference evidence="2" key="1">
    <citation type="journal article" date="2023" name="Plant J.">
        <title>The genome of the king protea, Protea cynaroides.</title>
        <authorList>
            <person name="Chang J."/>
            <person name="Duong T.A."/>
            <person name="Schoeman C."/>
            <person name="Ma X."/>
            <person name="Roodt D."/>
            <person name="Barker N."/>
            <person name="Li Z."/>
            <person name="Van de Peer Y."/>
            <person name="Mizrachi E."/>
        </authorList>
    </citation>
    <scope>NUCLEOTIDE SEQUENCE</scope>
    <source>
        <tissue evidence="2">Young leaves</tissue>
    </source>
</reference>
<name>A0A9Q0K9E1_9MAGN</name>
<proteinExistence type="inferred from homology"/>
<sequence length="122" mass="12698">MSATMKQWLGLYFCGRLGLNLRAFEFVVAGGHGGVAGTAIGVAGGSCSSATNSQSSLPKKTIDCGSTCEARCQLSKRPKLCKRACGSCCFRCQCVPPGTSGKADSCPSYATMTTRNNKLKCP</sequence>
<keyword evidence="3" id="KW-1185">Reference proteome</keyword>
<protein>
    <submittedName>
        <fullName evidence="2">Uncharacterized protein</fullName>
    </submittedName>
</protein>
<organism evidence="2 3">
    <name type="scientific">Protea cynaroides</name>
    <dbReference type="NCBI Taxonomy" id="273540"/>
    <lineage>
        <taxon>Eukaryota</taxon>
        <taxon>Viridiplantae</taxon>
        <taxon>Streptophyta</taxon>
        <taxon>Embryophyta</taxon>
        <taxon>Tracheophyta</taxon>
        <taxon>Spermatophyta</taxon>
        <taxon>Magnoliopsida</taxon>
        <taxon>Proteales</taxon>
        <taxon>Proteaceae</taxon>
        <taxon>Protea</taxon>
    </lineage>
</organism>
<dbReference type="Pfam" id="PF02704">
    <property type="entry name" value="GASA"/>
    <property type="match status" value="1"/>
</dbReference>
<evidence type="ECO:0000256" key="1">
    <source>
        <dbReference type="ARBA" id="ARBA00010582"/>
    </source>
</evidence>
<dbReference type="PANTHER" id="PTHR23201:SF45">
    <property type="entry name" value="SNAKIN-2-LIKE"/>
    <property type="match status" value="1"/>
</dbReference>
<accession>A0A9Q0K9E1</accession>
<evidence type="ECO:0000313" key="2">
    <source>
        <dbReference type="EMBL" id="KAJ4966318.1"/>
    </source>
</evidence>
<comment type="caution">
    <text evidence="2">The sequence shown here is derived from an EMBL/GenBank/DDBJ whole genome shotgun (WGS) entry which is preliminary data.</text>
</comment>
<dbReference type="EMBL" id="JAMYWD010000007">
    <property type="protein sequence ID" value="KAJ4966318.1"/>
    <property type="molecule type" value="Genomic_DNA"/>
</dbReference>
<dbReference type="AlphaFoldDB" id="A0A9Q0K9E1"/>
<dbReference type="InterPro" id="IPR003854">
    <property type="entry name" value="GASA"/>
</dbReference>
<evidence type="ECO:0000313" key="3">
    <source>
        <dbReference type="Proteomes" id="UP001141806"/>
    </source>
</evidence>
<dbReference type="Proteomes" id="UP001141806">
    <property type="component" value="Unassembled WGS sequence"/>
</dbReference>
<dbReference type="PANTHER" id="PTHR23201">
    <property type="entry name" value="EXTENSIN, PROLINE-RICH PROTEIN"/>
    <property type="match status" value="1"/>
</dbReference>
<comment type="similarity">
    <text evidence="1">Belongs to the GASA family.</text>
</comment>